<reference evidence="1 2" key="1">
    <citation type="journal article" date="2020" name="G3 (Bethesda)">
        <title>Improved Reference Genome for Cyclotella cryptica CCMP332, a Model for Cell Wall Morphogenesis, Salinity Adaptation, and Lipid Production in Diatoms (Bacillariophyta).</title>
        <authorList>
            <person name="Roberts W.R."/>
            <person name="Downey K.M."/>
            <person name="Ruck E.C."/>
            <person name="Traller J.C."/>
            <person name="Alverson A.J."/>
        </authorList>
    </citation>
    <scope>NUCLEOTIDE SEQUENCE [LARGE SCALE GENOMIC DNA]</scope>
    <source>
        <strain evidence="1 2">CCMP332</strain>
    </source>
</reference>
<dbReference type="Proteomes" id="UP001516023">
    <property type="component" value="Unassembled WGS sequence"/>
</dbReference>
<comment type="caution">
    <text evidence="1">The sequence shown here is derived from an EMBL/GenBank/DDBJ whole genome shotgun (WGS) entry which is preliminary data.</text>
</comment>
<keyword evidence="2" id="KW-1185">Reference proteome</keyword>
<dbReference type="EMBL" id="JABMIG020000005">
    <property type="protein sequence ID" value="KAL3804856.1"/>
    <property type="molecule type" value="Genomic_DNA"/>
</dbReference>
<evidence type="ECO:0000313" key="1">
    <source>
        <dbReference type="EMBL" id="KAL3804856.1"/>
    </source>
</evidence>
<organism evidence="1 2">
    <name type="scientific">Cyclotella cryptica</name>
    <dbReference type="NCBI Taxonomy" id="29204"/>
    <lineage>
        <taxon>Eukaryota</taxon>
        <taxon>Sar</taxon>
        <taxon>Stramenopiles</taxon>
        <taxon>Ochrophyta</taxon>
        <taxon>Bacillariophyta</taxon>
        <taxon>Coscinodiscophyceae</taxon>
        <taxon>Thalassiosirophycidae</taxon>
        <taxon>Stephanodiscales</taxon>
        <taxon>Stephanodiscaceae</taxon>
        <taxon>Cyclotella</taxon>
    </lineage>
</organism>
<evidence type="ECO:0000313" key="2">
    <source>
        <dbReference type="Proteomes" id="UP001516023"/>
    </source>
</evidence>
<accession>A0ABD3QYL5</accession>
<protein>
    <submittedName>
        <fullName evidence="1">Uncharacterized protein</fullName>
    </submittedName>
</protein>
<gene>
    <name evidence="1" type="ORF">HJC23_006628</name>
</gene>
<name>A0ABD3QYL5_9STRA</name>
<proteinExistence type="predicted"/>
<dbReference type="AlphaFoldDB" id="A0ABD3QYL5"/>
<sequence length="595" mass="65371">MDPLTNKDTAPHPAIPCGYVCTYAVTGSHHPAHQPIYTCHTCHLSSASGYASCSPIDEFMREDADTSACICECCAEICHDQHEVSFVGVGPCTCDCFRLCATTQSTSCSDNTCQLQEVSREEAARLGFCEGGLERPLNDPIPLKIPPVSTLLSMNEEEDDMDDEEYDISAHAEDKVEEWTSPICIECNSSMGGYTTDAFTIPYLSAFSHDSCDGVKRCQSLIRQAEALVENSHDTFWMPIDNDDGDLSPSTDWSDLEILAKKIFQRHVTAYNLQSSHVSSGKSVEDDDSSKPGAEWWVQVKPAGSYLAPVDLHYDKDEALAEAFSLGSFPTLSTVTYLTGDANDEGKNVAPTVVFPHTYHDDEDRPISAMLLSHPVRGKHIVFDGRLLHGAPGHRALRRDATDNNGEDDSSLRVTFLVNIWRTGRPAGVHVLPQSIRTKIQSAAFEASTSKDQLPKLFPLDFKKSNVPHYFAPSKLSLAFSADNPMDHQIILPFVSKGATWISDDDSDDKNYAKDASSEADDKIYDGQEGCIALYDIDDDVGEDDEDELFLQLPQFATPEYIQNGADTAIFLFRGGNEARLMRRGVGGKVDSGAF</sequence>